<sequence>MKKKFLSMLLAVMMLATTMVGCGGNKQTQEGQPSTPSTTEETTQKEDTSNTGDGSKHVTVYSPHPAEPLNAGIKEFQEKTGITVDLVAAGTGELLKRIEAESANPLCDVFWGGGADSLAAYTEYFEPFTPEDMANIDAAYVDPNHMWTGESPLPMVIMYNKKLVAESDVPQGWSDLTDPKFKGQIAYADPAKSGSSYTILCTMLTAFGKDDGKGWEFIEKFVENLDGKILSSSGDVYKKVADGEYAVGLTLEKEAIKYVQAGADVGIVYPKEGTSAVPDGIALVKGSKNKENAEIFLNFVLSKECQSMMAADFGRRPVRTDTNPPEGLPPMSEIPMVDYDFDWASSQKENIMNQWKEIIVQ</sequence>
<evidence type="ECO:0000313" key="5">
    <source>
        <dbReference type="Proteomes" id="UP000483018"/>
    </source>
</evidence>
<dbReference type="Pfam" id="PF13343">
    <property type="entry name" value="SBP_bac_6"/>
    <property type="match status" value="1"/>
</dbReference>
<comment type="caution">
    <text evidence="4">The sequence shown here is derived from an EMBL/GenBank/DDBJ whole genome shotgun (WGS) entry which is preliminary data.</text>
</comment>
<dbReference type="RefSeq" id="WP_158740179.1">
    <property type="nucleotide sequence ID" value="NZ_WSLF01000005.1"/>
</dbReference>
<feature type="region of interest" description="Disordered" evidence="2">
    <location>
        <begin position="24"/>
        <end position="64"/>
    </location>
</feature>
<gene>
    <name evidence="4" type="ORF">GND95_07185</name>
</gene>
<dbReference type="PIRSF" id="PIRSF002825">
    <property type="entry name" value="CfbpA"/>
    <property type="match status" value="1"/>
</dbReference>
<dbReference type="GO" id="GO:0015888">
    <property type="term" value="P:thiamine transport"/>
    <property type="evidence" value="ECO:0007669"/>
    <property type="project" value="TreeGrafter"/>
</dbReference>
<reference evidence="4 5" key="1">
    <citation type="submission" date="2019-12" db="EMBL/GenBank/DDBJ databases">
        <title>Defluviitalea raffinosedens, isolated from a biogas fermenter, genome sequencing and characterization.</title>
        <authorList>
            <person name="Rettenmaier R."/>
            <person name="Schneider M."/>
            <person name="Neuhaus K."/>
            <person name="Liebl W."/>
            <person name="Zverlov V."/>
        </authorList>
    </citation>
    <scope>NUCLEOTIDE SEQUENCE [LARGE SCALE GENOMIC DNA]</scope>
    <source>
        <strain evidence="4 5">249c-K6</strain>
    </source>
</reference>
<dbReference type="GO" id="GO:0030975">
    <property type="term" value="F:thiamine binding"/>
    <property type="evidence" value="ECO:0007669"/>
    <property type="project" value="TreeGrafter"/>
</dbReference>
<name>A0A7C8HI79_9FIRM</name>
<dbReference type="SUPFAM" id="SSF53850">
    <property type="entry name" value="Periplasmic binding protein-like II"/>
    <property type="match status" value="1"/>
</dbReference>
<dbReference type="GO" id="GO:0030976">
    <property type="term" value="F:thiamine pyrophosphate binding"/>
    <property type="evidence" value="ECO:0007669"/>
    <property type="project" value="TreeGrafter"/>
</dbReference>
<dbReference type="AlphaFoldDB" id="A0A7C8HI79"/>
<dbReference type="PROSITE" id="PS51257">
    <property type="entry name" value="PROKAR_LIPOPROTEIN"/>
    <property type="match status" value="1"/>
</dbReference>
<evidence type="ECO:0000256" key="2">
    <source>
        <dbReference type="SAM" id="MobiDB-lite"/>
    </source>
</evidence>
<dbReference type="PANTHER" id="PTHR30006:SF2">
    <property type="entry name" value="ABC TRANSPORTER SUBSTRATE-BINDING PROTEIN"/>
    <property type="match status" value="1"/>
</dbReference>
<dbReference type="EMBL" id="WSLF01000005">
    <property type="protein sequence ID" value="KAE9634448.1"/>
    <property type="molecule type" value="Genomic_DNA"/>
</dbReference>
<dbReference type="Gene3D" id="3.40.190.10">
    <property type="entry name" value="Periplasmic binding protein-like II"/>
    <property type="match status" value="2"/>
</dbReference>
<proteinExistence type="predicted"/>
<feature type="signal peptide" evidence="3">
    <location>
        <begin position="1"/>
        <end position="21"/>
    </location>
</feature>
<feature type="compositionally biased region" description="Low complexity" evidence="2">
    <location>
        <begin position="32"/>
        <end position="41"/>
    </location>
</feature>
<dbReference type="PANTHER" id="PTHR30006">
    <property type="entry name" value="THIAMINE-BINDING PERIPLASMIC PROTEIN-RELATED"/>
    <property type="match status" value="1"/>
</dbReference>
<keyword evidence="1 3" id="KW-0732">Signal</keyword>
<dbReference type="InterPro" id="IPR026045">
    <property type="entry name" value="Ferric-bd"/>
</dbReference>
<evidence type="ECO:0000256" key="3">
    <source>
        <dbReference type="SAM" id="SignalP"/>
    </source>
</evidence>
<dbReference type="GO" id="GO:0030288">
    <property type="term" value="C:outer membrane-bounded periplasmic space"/>
    <property type="evidence" value="ECO:0007669"/>
    <property type="project" value="TreeGrafter"/>
</dbReference>
<dbReference type="Proteomes" id="UP000483018">
    <property type="component" value="Unassembled WGS sequence"/>
</dbReference>
<protein>
    <submittedName>
        <fullName evidence="4">Extracellular solute-binding protein</fullName>
    </submittedName>
</protein>
<dbReference type="CDD" id="cd13546">
    <property type="entry name" value="PBP2_BitB"/>
    <property type="match status" value="1"/>
</dbReference>
<evidence type="ECO:0000256" key="1">
    <source>
        <dbReference type="ARBA" id="ARBA00022729"/>
    </source>
</evidence>
<keyword evidence="5" id="KW-1185">Reference proteome</keyword>
<evidence type="ECO:0000313" key="4">
    <source>
        <dbReference type="EMBL" id="KAE9634448.1"/>
    </source>
</evidence>
<dbReference type="OrthoDB" id="9791045at2"/>
<organism evidence="4 5">
    <name type="scientific">Defluviitalea raffinosedens</name>
    <dbReference type="NCBI Taxonomy" id="1450156"/>
    <lineage>
        <taxon>Bacteria</taxon>
        <taxon>Bacillati</taxon>
        <taxon>Bacillota</taxon>
        <taxon>Clostridia</taxon>
        <taxon>Lachnospirales</taxon>
        <taxon>Defluviitaleaceae</taxon>
        <taxon>Defluviitalea</taxon>
    </lineage>
</organism>
<feature type="chain" id="PRO_5039553445" evidence="3">
    <location>
        <begin position="22"/>
        <end position="361"/>
    </location>
</feature>
<accession>A0A7C8HI79</accession>